<protein>
    <submittedName>
        <fullName evidence="1">Uncharacterized protein</fullName>
    </submittedName>
</protein>
<sequence length="82" mass="8829">MPRSVFWEASPCLNVSSKADKAARGSLSAWPEKRGLSCVGCPHLSCQDMALVPHCSVSDEAEHATYGASLKIDRVTVENHDS</sequence>
<dbReference type="RefSeq" id="WP_290313251.1">
    <property type="nucleotide sequence ID" value="NZ_JAUFQC010000027.1"/>
</dbReference>
<name>A0ABT8BZ03_9VIBR</name>
<evidence type="ECO:0000313" key="1">
    <source>
        <dbReference type="EMBL" id="MDN3611919.1"/>
    </source>
</evidence>
<gene>
    <name evidence="1" type="ORF">QWZ16_20210</name>
</gene>
<reference evidence="2" key="1">
    <citation type="journal article" date="2019" name="Int. J. Syst. Evol. Microbiol.">
        <title>The Global Catalogue of Microorganisms (GCM) 10K type strain sequencing project: providing services to taxonomists for standard genome sequencing and annotation.</title>
        <authorList>
            <consortium name="The Broad Institute Genomics Platform"/>
            <consortium name="The Broad Institute Genome Sequencing Center for Infectious Disease"/>
            <person name="Wu L."/>
            <person name="Ma J."/>
        </authorList>
    </citation>
    <scope>NUCLEOTIDE SEQUENCE [LARGE SCALE GENOMIC DNA]</scope>
    <source>
        <strain evidence="2">CECT 7398</strain>
    </source>
</reference>
<dbReference type="EMBL" id="JAUFQC010000027">
    <property type="protein sequence ID" value="MDN3611919.1"/>
    <property type="molecule type" value="Genomic_DNA"/>
</dbReference>
<organism evidence="1 2">
    <name type="scientific">Vibrio ostreicida</name>
    <dbReference type="NCBI Taxonomy" id="526588"/>
    <lineage>
        <taxon>Bacteria</taxon>
        <taxon>Pseudomonadati</taxon>
        <taxon>Pseudomonadota</taxon>
        <taxon>Gammaproteobacteria</taxon>
        <taxon>Vibrionales</taxon>
        <taxon>Vibrionaceae</taxon>
        <taxon>Vibrio</taxon>
    </lineage>
</organism>
<keyword evidence="2" id="KW-1185">Reference proteome</keyword>
<proteinExistence type="predicted"/>
<dbReference type="Proteomes" id="UP001238540">
    <property type="component" value="Unassembled WGS sequence"/>
</dbReference>
<comment type="caution">
    <text evidence="1">The sequence shown here is derived from an EMBL/GenBank/DDBJ whole genome shotgun (WGS) entry which is preliminary data.</text>
</comment>
<evidence type="ECO:0000313" key="2">
    <source>
        <dbReference type="Proteomes" id="UP001238540"/>
    </source>
</evidence>
<accession>A0ABT8BZ03</accession>